<dbReference type="Gene3D" id="3.40.50.150">
    <property type="entry name" value="Vaccinia Virus protein VP39"/>
    <property type="match status" value="1"/>
</dbReference>
<dbReference type="CDD" id="cd02440">
    <property type="entry name" value="AdoMet_MTases"/>
    <property type="match status" value="1"/>
</dbReference>
<organism evidence="5">
    <name type="scientific">Caldilinea aerophila</name>
    <dbReference type="NCBI Taxonomy" id="133453"/>
    <lineage>
        <taxon>Bacteria</taxon>
        <taxon>Bacillati</taxon>
        <taxon>Chloroflexota</taxon>
        <taxon>Caldilineae</taxon>
        <taxon>Caldilineales</taxon>
        <taxon>Caldilineaceae</taxon>
        <taxon>Caldilinea</taxon>
    </lineage>
</organism>
<dbReference type="PANTHER" id="PTHR43464">
    <property type="entry name" value="METHYLTRANSFERASE"/>
    <property type="match status" value="1"/>
</dbReference>
<evidence type="ECO:0000313" key="5">
    <source>
        <dbReference type="EMBL" id="HDX31478.1"/>
    </source>
</evidence>
<accession>A0A7C1FNW7</accession>
<dbReference type="GO" id="GO:0008168">
    <property type="term" value="F:methyltransferase activity"/>
    <property type="evidence" value="ECO:0007669"/>
    <property type="project" value="UniProtKB-KW"/>
</dbReference>
<keyword evidence="1 5" id="KW-0489">Methyltransferase</keyword>
<evidence type="ECO:0000256" key="3">
    <source>
        <dbReference type="ARBA" id="ARBA00022691"/>
    </source>
</evidence>
<dbReference type="EMBL" id="DSMG01000084">
    <property type="protein sequence ID" value="HDX31478.1"/>
    <property type="molecule type" value="Genomic_DNA"/>
</dbReference>
<dbReference type="InterPro" id="IPR041698">
    <property type="entry name" value="Methyltransf_25"/>
</dbReference>
<dbReference type="PANTHER" id="PTHR43464:SF19">
    <property type="entry name" value="UBIQUINONE BIOSYNTHESIS O-METHYLTRANSFERASE, MITOCHONDRIAL"/>
    <property type="match status" value="1"/>
</dbReference>
<dbReference type="AlphaFoldDB" id="A0A7C1FNW7"/>
<gene>
    <name evidence="5" type="ORF">ENQ20_08280</name>
</gene>
<evidence type="ECO:0000256" key="2">
    <source>
        <dbReference type="ARBA" id="ARBA00022679"/>
    </source>
</evidence>
<comment type="caution">
    <text evidence="5">The sequence shown here is derived from an EMBL/GenBank/DDBJ whole genome shotgun (WGS) entry which is preliminary data.</text>
</comment>
<dbReference type="InterPro" id="IPR029063">
    <property type="entry name" value="SAM-dependent_MTases_sf"/>
</dbReference>
<evidence type="ECO:0000259" key="4">
    <source>
        <dbReference type="Pfam" id="PF13649"/>
    </source>
</evidence>
<evidence type="ECO:0000256" key="1">
    <source>
        <dbReference type="ARBA" id="ARBA00022603"/>
    </source>
</evidence>
<dbReference type="Pfam" id="PF13649">
    <property type="entry name" value="Methyltransf_25"/>
    <property type="match status" value="1"/>
</dbReference>
<reference evidence="5" key="1">
    <citation type="journal article" date="2020" name="mSystems">
        <title>Genome- and Community-Level Interaction Insights into Carbon Utilization and Element Cycling Functions of Hydrothermarchaeota in Hydrothermal Sediment.</title>
        <authorList>
            <person name="Zhou Z."/>
            <person name="Liu Y."/>
            <person name="Xu W."/>
            <person name="Pan J."/>
            <person name="Luo Z.H."/>
            <person name="Li M."/>
        </authorList>
    </citation>
    <scope>NUCLEOTIDE SEQUENCE [LARGE SCALE GENOMIC DNA]</scope>
    <source>
        <strain evidence="5">SpSt-289</strain>
    </source>
</reference>
<name>A0A7C1FNW7_9CHLR</name>
<dbReference type="SUPFAM" id="SSF53335">
    <property type="entry name" value="S-adenosyl-L-methionine-dependent methyltransferases"/>
    <property type="match status" value="1"/>
</dbReference>
<protein>
    <submittedName>
        <fullName evidence="5">Class I SAM-dependent methyltransferase</fullName>
    </submittedName>
</protein>
<sequence>MNINFYCQTSCRPATMRCLLGYTRRMAHACRRRRSGCASVRCRLSEAGLLLPSLYAAEEAGGWNIGMRAIGRALLANVPLPFGPILELGCGGGAFAIDLAQTHLGVQVVGLDLRDAALIFARSRSQQVTWLQGDLSQLPFAGATFALIAALDVVDQEGVDAGAALTTIHNLLLPGGVALLRVSAHAWLYGPHDVAFGTGRRYSRSAFVALVRRAGLTPLRVTYANSLLAPAVAAVRLLQRYGLLPFSQELYQEGPVHRLVGAALELEARWLQQRELAWGLSLMVVARREGGVDDRRPKQTG</sequence>
<dbReference type="GO" id="GO:0032259">
    <property type="term" value="P:methylation"/>
    <property type="evidence" value="ECO:0007669"/>
    <property type="project" value="UniProtKB-KW"/>
</dbReference>
<keyword evidence="2 5" id="KW-0808">Transferase</keyword>
<keyword evidence="3" id="KW-0949">S-adenosyl-L-methionine</keyword>
<proteinExistence type="predicted"/>
<feature type="domain" description="Methyltransferase" evidence="4">
    <location>
        <begin position="85"/>
        <end position="176"/>
    </location>
</feature>